<comment type="caution">
    <text evidence="2">The sequence shown here is derived from an EMBL/GenBank/DDBJ whole genome shotgun (WGS) entry which is preliminary data.</text>
</comment>
<dbReference type="PROSITE" id="PS51257">
    <property type="entry name" value="PROKAR_LIPOPROTEIN"/>
    <property type="match status" value="1"/>
</dbReference>
<dbReference type="InterPro" id="IPR032175">
    <property type="entry name" value="DUF5008"/>
</dbReference>
<sequence>MKFKYTALFIVIAGMLLSSCKDDKTVFENPYDGGKAPLGIITNAQQIPVPAAGYAGTEVTITATGLVQHKGSLKFMFNGQEAEIVDVTETGIKVKVPGKASSGVTSFVVNGQLVFGPVFTVLGKVTIDPTYVAINGTNGPVNRAFVLPDNNIILLGGFTNYNNHGAVRELRRIVRTFPNGTWDRSYLSGTASNGTLSSMATLNGWSYIAGGFSGYAQRGDISNITRISAGGVIDTMQVTTYTLKTKNVPRFNGGVAGYIRSLYSFGGKLVATGDFTYYVKRRYNINSYKYQDSTAIDSSEVRQLVRFHETGELDSTWRYDLNAIGYKGKKGKSWAGGNGRLFSLMHDDGKLLCYGQFNRFDDVAAGYIVRLNPNGTIDPTFTPGTGANDYIDHVSYSPELNKYIAVGRFRSFNGKESRNVVLLNYDGTVDQTFAPKAFVGGAPYFVKLLKDGLAVVGGDFKSYDGVVRNGFLILDKTGNLAEGYNTTGNVVGSQAKFNDIFETTSADGKRALLIMGQFNVFDNKPINNIIRVVLE</sequence>
<evidence type="ECO:0000313" key="3">
    <source>
        <dbReference type="Proteomes" id="UP000307244"/>
    </source>
</evidence>
<evidence type="ECO:0000313" key="2">
    <source>
        <dbReference type="EMBL" id="TKC09183.1"/>
    </source>
</evidence>
<proteinExistence type="predicted"/>
<dbReference type="AlphaFoldDB" id="A0A4U1CNZ0"/>
<dbReference type="Proteomes" id="UP000307244">
    <property type="component" value="Unassembled WGS sequence"/>
</dbReference>
<dbReference type="InterPro" id="IPR013431">
    <property type="entry name" value="Delta_60_rpt"/>
</dbReference>
<name>A0A4U1CNZ0_9SPHI</name>
<dbReference type="Gene3D" id="2.80.10.50">
    <property type="match status" value="1"/>
</dbReference>
<dbReference type="EMBL" id="SWBQ01000001">
    <property type="protein sequence ID" value="TKC09183.1"/>
    <property type="molecule type" value="Genomic_DNA"/>
</dbReference>
<dbReference type="InterPro" id="IPR014756">
    <property type="entry name" value="Ig_E-set"/>
</dbReference>
<dbReference type="SUPFAM" id="SSF50965">
    <property type="entry name" value="Galactose oxidase, central domain"/>
    <property type="match status" value="1"/>
</dbReference>
<feature type="domain" description="DUF5008" evidence="1">
    <location>
        <begin position="17"/>
        <end position="117"/>
    </location>
</feature>
<gene>
    <name evidence="2" type="ORF">FA047_03560</name>
</gene>
<dbReference type="Pfam" id="PF17164">
    <property type="entry name" value="DUF5122"/>
    <property type="match status" value="2"/>
</dbReference>
<dbReference type="OrthoDB" id="9805017at2"/>
<accession>A0A4U1CNZ0</accession>
<dbReference type="InterPro" id="IPR013783">
    <property type="entry name" value="Ig-like_fold"/>
</dbReference>
<keyword evidence="3" id="KW-1185">Reference proteome</keyword>
<organism evidence="2 3">
    <name type="scientific">Pedobacter frigoris</name>
    <dbReference type="NCBI Taxonomy" id="2571272"/>
    <lineage>
        <taxon>Bacteria</taxon>
        <taxon>Pseudomonadati</taxon>
        <taxon>Bacteroidota</taxon>
        <taxon>Sphingobacteriia</taxon>
        <taxon>Sphingobacteriales</taxon>
        <taxon>Sphingobacteriaceae</taxon>
        <taxon>Pedobacter</taxon>
    </lineage>
</organism>
<protein>
    <submittedName>
        <fullName evidence="2">DUF5008 domain-containing protein</fullName>
    </submittedName>
</protein>
<dbReference type="Pfam" id="PF16400">
    <property type="entry name" value="DUF5008"/>
    <property type="match status" value="1"/>
</dbReference>
<dbReference type="SUPFAM" id="SSF81296">
    <property type="entry name" value="E set domains"/>
    <property type="match status" value="1"/>
</dbReference>
<evidence type="ECO:0000259" key="1">
    <source>
        <dbReference type="Pfam" id="PF16400"/>
    </source>
</evidence>
<dbReference type="Gene3D" id="2.60.40.10">
    <property type="entry name" value="Immunoglobulins"/>
    <property type="match status" value="1"/>
</dbReference>
<reference evidence="2 3" key="1">
    <citation type="submission" date="2019-04" db="EMBL/GenBank/DDBJ databases">
        <title>Pedobacter sp. RP-3-15 sp. nov., isolated from Arctic soil.</title>
        <authorList>
            <person name="Dahal R.H."/>
            <person name="Kim D.-U."/>
        </authorList>
    </citation>
    <scope>NUCLEOTIDE SEQUENCE [LARGE SCALE GENOMIC DNA]</scope>
    <source>
        <strain evidence="2 3">RP-3-15</strain>
    </source>
</reference>
<dbReference type="InterPro" id="IPR011043">
    <property type="entry name" value="Gal_Oxase/kelch_b-propeller"/>
</dbReference>
<dbReference type="RefSeq" id="WP_136834596.1">
    <property type="nucleotide sequence ID" value="NZ_SWBQ01000001.1"/>
</dbReference>